<dbReference type="Pfam" id="PF10283">
    <property type="entry name" value="zf-CCHH"/>
    <property type="match status" value="2"/>
</dbReference>
<reference evidence="3" key="2">
    <citation type="submission" date="2020-05" db="UniProtKB">
        <authorList>
            <consortium name="EnsemblMetazoa"/>
        </authorList>
    </citation>
    <scope>IDENTIFICATION</scope>
    <source>
        <strain evidence="3">LVP_AGWG</strain>
    </source>
</reference>
<dbReference type="InterPro" id="IPR019406">
    <property type="entry name" value="APLF_PBZ"/>
</dbReference>
<feature type="compositionally biased region" description="Basic and acidic residues" evidence="1">
    <location>
        <begin position="215"/>
        <end position="226"/>
    </location>
</feature>
<name>A0A6I8TK52_AEDAE</name>
<feature type="region of interest" description="Disordered" evidence="1">
    <location>
        <begin position="161"/>
        <end position="236"/>
    </location>
</feature>
<keyword evidence="4" id="KW-1185">Reference proteome</keyword>
<dbReference type="GO" id="GO:0005634">
    <property type="term" value="C:nucleus"/>
    <property type="evidence" value="ECO:0007669"/>
    <property type="project" value="TreeGrafter"/>
</dbReference>
<feature type="compositionally biased region" description="Polar residues" evidence="1">
    <location>
        <begin position="201"/>
        <end position="212"/>
    </location>
</feature>
<dbReference type="GO" id="GO:0006302">
    <property type="term" value="P:double-strand break repair"/>
    <property type="evidence" value="ECO:0007669"/>
    <property type="project" value="InterPro"/>
</dbReference>
<feature type="region of interest" description="Disordered" evidence="1">
    <location>
        <begin position="354"/>
        <end position="405"/>
    </location>
</feature>
<dbReference type="EnsemblMetazoa" id="AAEL011254-RB">
    <property type="protein sequence ID" value="AAEL011254-PB"/>
    <property type="gene ID" value="AAEL011254"/>
</dbReference>
<feature type="compositionally biased region" description="Low complexity" evidence="1">
    <location>
        <begin position="113"/>
        <end position="129"/>
    </location>
</feature>
<feature type="compositionally biased region" description="Basic and acidic residues" evidence="1">
    <location>
        <begin position="169"/>
        <end position="197"/>
    </location>
</feature>
<accession>A0A6I8TK52</accession>
<dbReference type="PANTHER" id="PTHR21315:SF2">
    <property type="entry name" value="APRATAXIN AND PNK-LIKE FACTOR"/>
    <property type="match status" value="1"/>
</dbReference>
<dbReference type="Gene3D" id="2.60.200.20">
    <property type="match status" value="1"/>
</dbReference>
<dbReference type="SUPFAM" id="SSF49879">
    <property type="entry name" value="SMAD/FHA domain"/>
    <property type="match status" value="1"/>
</dbReference>
<feature type="domain" description="PBZ-type" evidence="2">
    <location>
        <begin position="234"/>
        <end position="259"/>
    </location>
</feature>
<dbReference type="PANTHER" id="PTHR21315">
    <property type="entry name" value="APRATAXIN AND PNK-LIKE FACTOR-RELATED"/>
    <property type="match status" value="1"/>
</dbReference>
<evidence type="ECO:0000259" key="2">
    <source>
        <dbReference type="Pfam" id="PF10283"/>
    </source>
</evidence>
<protein>
    <recommendedName>
        <fullName evidence="2">PBZ-type domain-containing protein</fullName>
    </recommendedName>
</protein>
<dbReference type="AlphaFoldDB" id="A0A6I8TK52"/>
<dbReference type="InterPro" id="IPR008984">
    <property type="entry name" value="SMAD_FHA_dom_sf"/>
</dbReference>
<evidence type="ECO:0000313" key="4">
    <source>
        <dbReference type="Proteomes" id="UP000008820"/>
    </source>
</evidence>
<dbReference type="InterPro" id="IPR039253">
    <property type="entry name" value="APLF"/>
</dbReference>
<dbReference type="GO" id="GO:0008408">
    <property type="term" value="F:3'-5' exonuclease activity"/>
    <property type="evidence" value="ECO:0007669"/>
    <property type="project" value="InterPro"/>
</dbReference>
<feature type="region of interest" description="Disordered" evidence="1">
    <location>
        <begin position="111"/>
        <end position="140"/>
    </location>
</feature>
<feature type="domain" description="PBZ-type" evidence="2">
    <location>
        <begin position="275"/>
        <end position="298"/>
    </location>
</feature>
<dbReference type="InParanoid" id="A0A6I8TK52"/>
<proteinExistence type="predicted"/>
<dbReference type="GO" id="GO:0035861">
    <property type="term" value="C:site of double-strand break"/>
    <property type="evidence" value="ECO:0007669"/>
    <property type="project" value="TreeGrafter"/>
</dbReference>
<reference evidence="3 4" key="1">
    <citation type="submission" date="2017-06" db="EMBL/GenBank/DDBJ databases">
        <title>Aedes aegypti genome working group (AGWG) sequencing and assembly.</title>
        <authorList>
            <consortium name="Aedes aegypti Genome Working Group (AGWG)"/>
            <person name="Matthews B.J."/>
        </authorList>
    </citation>
    <scope>NUCLEOTIDE SEQUENCE [LARGE SCALE GENOMIC DNA]</scope>
    <source>
        <strain evidence="3 4">LVP_AGWG</strain>
    </source>
</reference>
<feature type="compositionally biased region" description="Acidic residues" evidence="1">
    <location>
        <begin position="386"/>
        <end position="405"/>
    </location>
</feature>
<dbReference type="CDD" id="cd22671">
    <property type="entry name" value="FHA_APTX-like"/>
    <property type="match status" value="1"/>
</dbReference>
<evidence type="ECO:0000256" key="1">
    <source>
        <dbReference type="SAM" id="MobiDB-lite"/>
    </source>
</evidence>
<dbReference type="Proteomes" id="UP000008820">
    <property type="component" value="Chromosome 1"/>
</dbReference>
<dbReference type="OrthoDB" id="10256774at2759"/>
<organism evidence="3 4">
    <name type="scientific">Aedes aegypti</name>
    <name type="common">Yellowfever mosquito</name>
    <name type="synonym">Culex aegypti</name>
    <dbReference type="NCBI Taxonomy" id="7159"/>
    <lineage>
        <taxon>Eukaryota</taxon>
        <taxon>Metazoa</taxon>
        <taxon>Ecdysozoa</taxon>
        <taxon>Arthropoda</taxon>
        <taxon>Hexapoda</taxon>
        <taxon>Insecta</taxon>
        <taxon>Pterygota</taxon>
        <taxon>Neoptera</taxon>
        <taxon>Endopterygota</taxon>
        <taxon>Diptera</taxon>
        <taxon>Nematocera</taxon>
        <taxon>Culicoidea</taxon>
        <taxon>Culicidae</taxon>
        <taxon>Culicinae</taxon>
        <taxon>Aedini</taxon>
        <taxon>Aedes</taxon>
        <taxon>Stegomyia</taxon>
    </lineage>
</organism>
<evidence type="ECO:0000313" key="3">
    <source>
        <dbReference type="EnsemblMetazoa" id="AAEL011254-PB"/>
    </source>
</evidence>
<feature type="compositionally biased region" description="Acidic residues" evidence="1">
    <location>
        <begin position="354"/>
        <end position="376"/>
    </location>
</feature>
<sequence>MAIQLVLFDCEKQEEITVASTEIVIGRDSILQCDDKRISRQHGIIKHDGALAGRSIQITSTHANPIFLRTSDQVLNILTKDLTATLRHGERFALLPDQYWFEVRFRDTDTEEPVSSSSVGVPEEATAAGGEEGATGGSIRVRTMEEVNSAVAAEEARVLPDWIGGSGGGEKRKNGDDSEADSSKKARSEEEPVKVDPDSGEASTSQGKPTSSEDPEVKPEIKKETADSTSSPLRPSCEFGVRCYRRTLEHRTQFAHPNDSDYRRPTFPPAPSDAPHCPYGASCYRRNPQHFRDFQHPDSSEYRRATVVTPAAVIVTNQQNPAGANQRNNDLNVRRHRRRLARDLVIAAMADPNLFDDDSDELDEDDLFGDGDDSDEYLPGRGGGNSDEDDDDDDSPELAEDENEE</sequence>
<gene>
    <name evidence="3" type="primary">5574618</name>
</gene>
<dbReference type="GO" id="GO:0003906">
    <property type="term" value="F:DNA-(apurinic or apyrimidinic site) endonuclease activity"/>
    <property type="evidence" value="ECO:0007669"/>
    <property type="project" value="InterPro"/>
</dbReference>